<feature type="binding site" evidence="13">
    <location>
        <position position="307"/>
    </location>
    <ligand>
        <name>Zn(2+)</name>
        <dbReference type="ChEBI" id="CHEBI:29105"/>
        <label>2</label>
        <note>catalytic</note>
    </ligand>
</feature>
<dbReference type="FunFam" id="3.40.390.10:FF:000018">
    <property type="entry name" value="Metalloendoproteinase 1"/>
    <property type="match status" value="1"/>
</dbReference>
<feature type="transmembrane region" description="Helical" evidence="14">
    <location>
        <begin position="609"/>
        <end position="629"/>
    </location>
</feature>
<accession>A0AAD6R711</accession>
<keyword evidence="13" id="KW-0106">Calcium</keyword>
<feature type="binding site" evidence="13">
    <location>
        <position position="311"/>
    </location>
    <ligand>
        <name>Zn(2+)</name>
        <dbReference type="ChEBI" id="CHEBI:29105"/>
        <label>2</label>
        <note>catalytic</note>
    </ligand>
</feature>
<dbReference type="GO" id="GO:0006508">
    <property type="term" value="P:proteolysis"/>
    <property type="evidence" value="ECO:0007669"/>
    <property type="project" value="UniProtKB-KW"/>
</dbReference>
<evidence type="ECO:0000313" key="16">
    <source>
        <dbReference type="EMBL" id="KAJ7003408.1"/>
    </source>
</evidence>
<keyword evidence="14" id="KW-0472">Membrane</keyword>
<dbReference type="GO" id="GO:0004222">
    <property type="term" value="F:metalloendopeptidase activity"/>
    <property type="evidence" value="ECO:0007669"/>
    <property type="project" value="InterPro"/>
</dbReference>
<evidence type="ECO:0000256" key="5">
    <source>
        <dbReference type="ARBA" id="ARBA00022723"/>
    </source>
</evidence>
<feature type="binding site" evidence="13">
    <location>
        <position position="244"/>
    </location>
    <ligand>
        <name>Ca(2+)</name>
        <dbReference type="ChEBI" id="CHEBI:29108"/>
        <label>2</label>
    </ligand>
</feature>
<comment type="similarity">
    <text evidence="2">Belongs to the drug/metabolite transporter (DMT) superfamily. Plant drug/metabolite exporter (P-DME) (TC 2.A.7.4) family.</text>
</comment>
<dbReference type="InterPro" id="IPR001818">
    <property type="entry name" value="Pept_M10_metallopeptidase"/>
</dbReference>
<evidence type="ECO:0000256" key="10">
    <source>
        <dbReference type="ARBA" id="ARBA00023145"/>
    </source>
</evidence>
<dbReference type="CDD" id="cd04278">
    <property type="entry name" value="ZnMc_MMP"/>
    <property type="match status" value="1"/>
</dbReference>
<evidence type="ECO:0000256" key="2">
    <source>
        <dbReference type="ARBA" id="ARBA00007635"/>
    </source>
</evidence>
<comment type="cofactor">
    <cofactor evidence="13">
        <name>Ca(2+)</name>
        <dbReference type="ChEBI" id="CHEBI:29108"/>
    </cofactor>
    <text evidence="13">Can bind about 5 Ca(2+) ions per subunit.</text>
</comment>
<comment type="cofactor">
    <cofactor evidence="13">
        <name>Zn(2+)</name>
        <dbReference type="ChEBI" id="CHEBI:29105"/>
    </cofactor>
    <text evidence="13">Binds 2 Zn(2+) ions per subunit.</text>
</comment>
<name>A0AAD6R711_9ROSI</name>
<evidence type="ECO:0000256" key="14">
    <source>
        <dbReference type="SAM" id="Phobius"/>
    </source>
</evidence>
<dbReference type="InterPro" id="IPR024079">
    <property type="entry name" value="MetalloPept_cat_dom_sf"/>
</dbReference>
<feature type="transmembrane region" description="Helical" evidence="14">
    <location>
        <begin position="523"/>
        <end position="545"/>
    </location>
</feature>
<dbReference type="GO" id="GO:0016020">
    <property type="term" value="C:membrane"/>
    <property type="evidence" value="ECO:0007669"/>
    <property type="project" value="InterPro"/>
</dbReference>
<dbReference type="InterPro" id="IPR006026">
    <property type="entry name" value="Peptidase_Metallo"/>
</dbReference>
<keyword evidence="10" id="KW-0865">Zymogen</keyword>
<feature type="binding site" evidence="13">
    <location>
        <position position="281"/>
    </location>
    <ligand>
        <name>Ca(2+)</name>
        <dbReference type="ChEBI" id="CHEBI:29108"/>
        <label>3</label>
    </ligand>
</feature>
<keyword evidence="14" id="KW-0812">Transmembrane</keyword>
<dbReference type="InterPro" id="IPR033739">
    <property type="entry name" value="M10A_MMP"/>
</dbReference>
<evidence type="ECO:0000259" key="15">
    <source>
        <dbReference type="SMART" id="SM00235"/>
    </source>
</evidence>
<proteinExistence type="inferred from homology"/>
<gene>
    <name evidence="16" type="ORF">NC653_008591</name>
</gene>
<feature type="binding site" evidence="13">
    <location>
        <position position="279"/>
    </location>
    <ligand>
        <name>Zn(2+)</name>
        <dbReference type="ChEBI" id="CHEBI:29105"/>
        <label>1</label>
    </ligand>
</feature>
<feature type="active site" evidence="12">
    <location>
        <position position="308"/>
    </location>
</feature>
<feature type="binding site" description="in inhibited form" evidence="13">
    <location>
        <position position="162"/>
    </location>
    <ligand>
        <name>Zn(2+)</name>
        <dbReference type="ChEBI" id="CHEBI:29105"/>
        <label>2</label>
        <note>catalytic</note>
    </ligand>
</feature>
<feature type="transmembrane region" description="Helical" evidence="14">
    <location>
        <begin position="671"/>
        <end position="696"/>
    </location>
</feature>
<keyword evidence="4" id="KW-0645">Protease</keyword>
<feature type="binding site" evidence="13">
    <location>
        <position position="254"/>
    </location>
    <ligand>
        <name>Zn(2+)</name>
        <dbReference type="ChEBI" id="CHEBI:29105"/>
        <label>1</label>
    </ligand>
</feature>
<dbReference type="GO" id="GO:0030198">
    <property type="term" value="P:extracellular matrix organization"/>
    <property type="evidence" value="ECO:0007669"/>
    <property type="project" value="TreeGrafter"/>
</dbReference>
<evidence type="ECO:0000256" key="11">
    <source>
        <dbReference type="ARBA" id="ARBA00023180"/>
    </source>
</evidence>
<comment type="caution">
    <text evidence="16">The sequence shown here is derived from an EMBL/GenBank/DDBJ whole genome shotgun (WGS) entry which is preliminary data.</text>
</comment>
<dbReference type="Pfam" id="PF00892">
    <property type="entry name" value="EamA"/>
    <property type="match status" value="1"/>
</dbReference>
<evidence type="ECO:0000256" key="8">
    <source>
        <dbReference type="ARBA" id="ARBA00022833"/>
    </source>
</evidence>
<dbReference type="InterPro" id="IPR036365">
    <property type="entry name" value="PGBD-like_sf"/>
</dbReference>
<dbReference type="InterPro" id="IPR000620">
    <property type="entry name" value="EamA_dom"/>
</dbReference>
<keyword evidence="8 13" id="KW-0862">Zinc</keyword>
<keyword evidence="5 13" id="KW-0479">Metal-binding</keyword>
<feature type="binding site" evidence="13">
    <location>
        <position position="325"/>
    </location>
    <ligand>
        <name>Zn(2+)</name>
        <dbReference type="ChEBI" id="CHEBI:29105"/>
        <label>2</label>
        <note>catalytic</note>
    </ligand>
</feature>
<feature type="binding site" evidence="13">
    <location>
        <position position="284"/>
    </location>
    <ligand>
        <name>Ca(2+)</name>
        <dbReference type="ChEBI" id="CHEBI:29108"/>
        <label>1</label>
    </ligand>
</feature>
<evidence type="ECO:0000256" key="13">
    <source>
        <dbReference type="PIRSR" id="PIRSR621190-2"/>
    </source>
</evidence>
<evidence type="ECO:0000256" key="3">
    <source>
        <dbReference type="ARBA" id="ARBA00009614"/>
    </source>
</evidence>
<evidence type="ECO:0000256" key="1">
    <source>
        <dbReference type="ARBA" id="ARBA00004141"/>
    </source>
</evidence>
<comment type="subcellular location">
    <subcellularLocation>
        <location evidence="1">Membrane</location>
        <topology evidence="1">Multi-pass membrane protein</topology>
    </subcellularLocation>
</comment>
<evidence type="ECO:0000256" key="12">
    <source>
        <dbReference type="PIRSR" id="PIRSR621190-1"/>
    </source>
</evidence>
<evidence type="ECO:0000256" key="4">
    <source>
        <dbReference type="ARBA" id="ARBA00022670"/>
    </source>
</evidence>
<evidence type="ECO:0000313" key="17">
    <source>
        <dbReference type="Proteomes" id="UP001164929"/>
    </source>
</evidence>
<feature type="transmembrane region" description="Helical" evidence="14">
    <location>
        <begin position="635"/>
        <end position="659"/>
    </location>
</feature>
<dbReference type="SUPFAM" id="SSF103481">
    <property type="entry name" value="Multidrug resistance efflux transporter EmrE"/>
    <property type="match status" value="1"/>
</dbReference>
<dbReference type="Proteomes" id="UP001164929">
    <property type="component" value="Chromosome 3"/>
</dbReference>
<dbReference type="AlphaFoldDB" id="A0AAD6R711"/>
<feature type="binding site" evidence="13">
    <location>
        <position position="261"/>
    </location>
    <ligand>
        <name>Ca(2+)</name>
        <dbReference type="ChEBI" id="CHEBI:29108"/>
        <label>3</label>
    </ligand>
</feature>
<dbReference type="SMART" id="SM00235">
    <property type="entry name" value="ZnMc"/>
    <property type="match status" value="1"/>
</dbReference>
<evidence type="ECO:0000256" key="9">
    <source>
        <dbReference type="ARBA" id="ARBA00023049"/>
    </source>
</evidence>
<evidence type="ECO:0000256" key="7">
    <source>
        <dbReference type="ARBA" id="ARBA00022801"/>
    </source>
</evidence>
<keyword evidence="17" id="KW-1185">Reference proteome</keyword>
<dbReference type="InterPro" id="IPR002477">
    <property type="entry name" value="Peptidoglycan-bd-like"/>
</dbReference>
<feature type="binding site" evidence="13">
    <location>
        <position position="262"/>
    </location>
    <ligand>
        <name>Ca(2+)</name>
        <dbReference type="ChEBI" id="CHEBI:29108"/>
        <label>3</label>
    </ligand>
</feature>
<sequence>MIYCSQIQTPFRSPAIKEVRIPIQLAVPHRLKQPTAMIQFFSYYSFLISFSFLCLSRPSFPARIKPDPSSTVTTVDSYNATTWHDFTRFLDVGKGSQASGMSELKKYFNRFGYLPIPDTNSFTDTFDTQFESAVLAYQTNLGLPETGKLDFDTISMIVLPRCGVSDTKTHDTRFQARKRFAYFYGKPRWTRQAPVILTYAFSQNNMIDYISIKDTRKVFKRAFSRWAQVIPVSFKEIEEYPSADIRIGFYHRDHGDGKPFDGVLGILAHAYSPENGRFHLDASETWALDFEKIKSRVAVDLESVATHEIGHVLGLAHSSVKEAVMYPSLSPRTKKVDLKIDDVDGVQALYGSNPNFKFSSLLVSDNSFNKGIGLGNSRSSKWTISLVIFLRDKYSCETDSISSLVTIYFLTSLTAKDDTCSPKKMKVSSEEQNTFLPLVPVQLWVTLYGALSVKTGKEDNLQKETASQKSSSCKTRAYCPIPFQRIYLNSKQEQMAKGIQIEVDDSAGFNFFWRSLFLKGIKLTSPAMATAMPNLAPGLIFIIAWTLRLEKVKLCCVYSKVKIVGTILCVVGALMMSLMSSTESARGSKSSESTPPGDMSFDKQKINGCLYLIAAVFVLSSNVVLQATTLGDFPAPISLCAITSLIGVIITAIVELVLNHRVDVGWPLMRLGTLICYSILGGAVGGACVSFNGWAMKKRGPVHVAVFNPIGTVISVVFSVITLGDRFNLASLAGMFLMFIGLYLVLWAKGKEGFRDGDHLESEFDPQKRLLA</sequence>
<feature type="transmembrane region" description="Helical" evidence="14">
    <location>
        <begin position="702"/>
        <end position="722"/>
    </location>
</feature>
<feature type="transmembrane region" description="Helical" evidence="14">
    <location>
        <begin position="729"/>
        <end position="748"/>
    </location>
</feature>
<dbReference type="GO" id="GO:0031012">
    <property type="term" value="C:extracellular matrix"/>
    <property type="evidence" value="ECO:0007669"/>
    <property type="project" value="InterPro"/>
</dbReference>
<keyword evidence="11" id="KW-0325">Glycoprotein</keyword>
<keyword evidence="6" id="KW-0732">Signal</keyword>
<feature type="binding site" evidence="13">
    <location>
        <position position="317"/>
    </location>
    <ligand>
        <name>Zn(2+)</name>
        <dbReference type="ChEBI" id="CHEBI:29105"/>
        <label>2</label>
        <note>catalytic</note>
    </ligand>
</feature>
<dbReference type="Gene3D" id="1.10.3730.20">
    <property type="match status" value="1"/>
</dbReference>
<dbReference type="InterPro" id="IPR037185">
    <property type="entry name" value="EmrE-like"/>
</dbReference>
<dbReference type="PANTHER" id="PTHR10201">
    <property type="entry name" value="MATRIX METALLOPROTEINASE"/>
    <property type="match status" value="1"/>
</dbReference>
<evidence type="ECO:0000256" key="6">
    <source>
        <dbReference type="ARBA" id="ARBA00022729"/>
    </source>
</evidence>
<dbReference type="PRINTS" id="PR00138">
    <property type="entry name" value="MATRIXIN"/>
</dbReference>
<feature type="domain" description="Peptidase metallopeptidase" evidence="15">
    <location>
        <begin position="185"/>
        <end position="352"/>
    </location>
</feature>
<keyword evidence="7" id="KW-0378">Hydrolase</keyword>
<feature type="binding site" evidence="13">
    <location>
        <position position="284"/>
    </location>
    <ligand>
        <name>Ca(2+)</name>
        <dbReference type="ChEBI" id="CHEBI:29108"/>
        <label>3</label>
    </ligand>
</feature>
<reference evidence="16" key="1">
    <citation type="journal article" date="2023" name="Mol. Ecol. Resour.">
        <title>Chromosome-level genome assembly of a triploid poplar Populus alba 'Berolinensis'.</title>
        <authorList>
            <person name="Chen S."/>
            <person name="Yu Y."/>
            <person name="Wang X."/>
            <person name="Wang S."/>
            <person name="Zhang T."/>
            <person name="Zhou Y."/>
            <person name="He R."/>
            <person name="Meng N."/>
            <person name="Wang Y."/>
            <person name="Liu W."/>
            <person name="Liu Z."/>
            <person name="Liu J."/>
            <person name="Guo Q."/>
            <person name="Huang H."/>
            <person name="Sederoff R.R."/>
            <person name="Wang G."/>
            <person name="Qu G."/>
            <person name="Chen S."/>
        </authorList>
    </citation>
    <scope>NUCLEOTIDE SEQUENCE</scope>
    <source>
        <strain evidence="16">SC-2020</strain>
    </source>
</reference>
<protein>
    <recommendedName>
        <fullName evidence="15">Peptidase metallopeptidase domain-containing protein</fullName>
    </recommendedName>
</protein>
<keyword evidence="9" id="KW-0482">Metalloprotease</keyword>
<feature type="binding site" evidence="13">
    <location>
        <position position="256"/>
    </location>
    <ligand>
        <name>Zn(2+)</name>
        <dbReference type="ChEBI" id="CHEBI:29105"/>
        <label>1</label>
    </ligand>
</feature>
<dbReference type="EMBL" id="JAQIZT010000003">
    <property type="protein sequence ID" value="KAJ7003408.1"/>
    <property type="molecule type" value="Genomic_DNA"/>
</dbReference>
<organism evidence="16 17">
    <name type="scientific">Populus alba x Populus x berolinensis</name>
    <dbReference type="NCBI Taxonomy" id="444605"/>
    <lineage>
        <taxon>Eukaryota</taxon>
        <taxon>Viridiplantae</taxon>
        <taxon>Streptophyta</taxon>
        <taxon>Embryophyta</taxon>
        <taxon>Tracheophyta</taxon>
        <taxon>Spermatophyta</taxon>
        <taxon>Magnoliopsida</taxon>
        <taxon>eudicotyledons</taxon>
        <taxon>Gunneridae</taxon>
        <taxon>Pentapetalae</taxon>
        <taxon>rosids</taxon>
        <taxon>fabids</taxon>
        <taxon>Malpighiales</taxon>
        <taxon>Salicaceae</taxon>
        <taxon>Saliceae</taxon>
        <taxon>Populus</taxon>
    </lineage>
</organism>
<keyword evidence="14" id="KW-1133">Transmembrane helix</keyword>
<dbReference type="GO" id="GO:0030574">
    <property type="term" value="P:collagen catabolic process"/>
    <property type="evidence" value="ECO:0007669"/>
    <property type="project" value="TreeGrafter"/>
</dbReference>
<comment type="similarity">
    <text evidence="3">Belongs to the peptidase M10A family. Matrix metalloproteinases (MMPs) subfamily.</text>
</comment>
<dbReference type="SUPFAM" id="SSF55486">
    <property type="entry name" value="Metalloproteases ('zincins'), catalytic domain"/>
    <property type="match status" value="1"/>
</dbReference>
<dbReference type="Pfam" id="PF01471">
    <property type="entry name" value="PG_binding_1"/>
    <property type="match status" value="1"/>
</dbReference>
<dbReference type="GO" id="GO:0008270">
    <property type="term" value="F:zinc ion binding"/>
    <property type="evidence" value="ECO:0007669"/>
    <property type="project" value="InterPro"/>
</dbReference>
<dbReference type="Gene3D" id="3.40.390.10">
    <property type="entry name" value="Collagenase (Catalytic Domain)"/>
    <property type="match status" value="1"/>
</dbReference>
<dbReference type="Pfam" id="PF00413">
    <property type="entry name" value="Peptidase_M10"/>
    <property type="match status" value="1"/>
</dbReference>
<dbReference type="PANTHER" id="PTHR10201:SF321">
    <property type="entry name" value="METALLOENDOPROTEINASE 4-MMP"/>
    <property type="match status" value="1"/>
</dbReference>
<feature type="binding site" evidence="13">
    <location>
        <position position="269"/>
    </location>
    <ligand>
        <name>Zn(2+)</name>
        <dbReference type="ChEBI" id="CHEBI:29105"/>
        <label>1</label>
    </ligand>
</feature>
<dbReference type="InterPro" id="IPR021190">
    <property type="entry name" value="Pept_M10A"/>
</dbReference>
<dbReference type="SUPFAM" id="SSF47090">
    <property type="entry name" value="PGBD-like"/>
    <property type="match status" value="1"/>
</dbReference>
<feature type="transmembrane region" description="Helical" evidence="14">
    <location>
        <begin position="557"/>
        <end position="579"/>
    </location>
</feature>